<organism evidence="2 3">
    <name type="scientific">Rubidibacter lacunae KORDI 51-2</name>
    <dbReference type="NCBI Taxonomy" id="582515"/>
    <lineage>
        <taxon>Bacteria</taxon>
        <taxon>Bacillati</taxon>
        <taxon>Cyanobacteriota</taxon>
        <taxon>Cyanophyceae</taxon>
        <taxon>Oscillatoriophycideae</taxon>
        <taxon>Chroococcales</taxon>
        <taxon>Aphanothecaceae</taxon>
        <taxon>Rubidibacter</taxon>
    </lineage>
</organism>
<gene>
    <name evidence="2" type="ORF">KR51_00000430</name>
</gene>
<dbReference type="Proteomes" id="UP000016960">
    <property type="component" value="Unassembled WGS sequence"/>
</dbReference>
<dbReference type="InParanoid" id="U5DQQ2"/>
<dbReference type="AlphaFoldDB" id="U5DQQ2"/>
<reference evidence="2 3" key="1">
    <citation type="submission" date="2013-05" db="EMBL/GenBank/DDBJ databases">
        <title>Draft genome sequence of Rubidibacter lacunae KORDI 51-2.</title>
        <authorList>
            <person name="Choi D.H."/>
            <person name="Noh J.H."/>
            <person name="Kwon K.-K."/>
            <person name="Lee J.-H."/>
            <person name="Ryu J.-Y."/>
        </authorList>
    </citation>
    <scope>NUCLEOTIDE SEQUENCE [LARGE SCALE GENOMIC DNA]</scope>
    <source>
        <strain evidence="2 3">KORDI 51-2</strain>
    </source>
</reference>
<evidence type="ECO:0000313" key="2">
    <source>
        <dbReference type="EMBL" id="ERN43152.1"/>
    </source>
</evidence>
<evidence type="ECO:0000256" key="1">
    <source>
        <dbReference type="SAM" id="MobiDB-lite"/>
    </source>
</evidence>
<keyword evidence="3" id="KW-1185">Reference proteome</keyword>
<dbReference type="EMBL" id="ASSJ01000001">
    <property type="protein sequence ID" value="ERN43152.1"/>
    <property type="molecule type" value="Genomic_DNA"/>
</dbReference>
<proteinExistence type="predicted"/>
<accession>U5DQQ2</accession>
<dbReference type="STRING" id="582515.KR51_00000430"/>
<protein>
    <submittedName>
        <fullName evidence="2">Uncharacterized protein</fullName>
    </submittedName>
</protein>
<sequence>MLSQIADWEPLPLGIVGLISDRHCENWYNQAIYRKLAASPVGERPARQLFSRPQKSPPPRDVRTELSNRTPLGGKPFQGSGYWFGLSDGLHAFFEVTAGLLKSLRRIAIAPACWNRKVAGYCKQTVTACRTLTARGGPDGISSKLVVSKASYQPDFSTSMKSQSASTT</sequence>
<evidence type="ECO:0000313" key="3">
    <source>
        <dbReference type="Proteomes" id="UP000016960"/>
    </source>
</evidence>
<name>U5DQQ2_9CHRO</name>
<feature type="region of interest" description="Disordered" evidence="1">
    <location>
        <begin position="44"/>
        <end position="71"/>
    </location>
</feature>
<comment type="caution">
    <text evidence="2">The sequence shown here is derived from an EMBL/GenBank/DDBJ whole genome shotgun (WGS) entry which is preliminary data.</text>
</comment>